<protein>
    <submittedName>
        <fullName evidence="2">C3H1-type domain-containing protein</fullName>
    </submittedName>
</protein>
<accession>A0A915IKI1</accession>
<sequence>MSNQRGTTQRSWATPFEEIRLLQSEIAWLTAPVARLTAQQRAPPLRNPMPSMIPLMRVQNAGDCPSGAHLQMCSYHERCTHNDANCQAQHPDSAIPSNATATAAAVVSAPTPLSAFLPPPPKYATLVNVNPSMTLKTTCKVSVIASYRPTEVDTIPHSVEEASRNARPTAVVAASPSMTTTGAQTLAVIAPQQPVTNTFGETLPAVNDDVSIIEASPFRTAPASQSPKIGVLRKVHPWGGLVIDFPGEDPVSSDNDDKE</sequence>
<evidence type="ECO:0000313" key="1">
    <source>
        <dbReference type="Proteomes" id="UP000887565"/>
    </source>
</evidence>
<dbReference type="Proteomes" id="UP000887565">
    <property type="component" value="Unplaced"/>
</dbReference>
<dbReference type="AlphaFoldDB" id="A0A915IKI1"/>
<reference evidence="2" key="1">
    <citation type="submission" date="2022-11" db="UniProtKB">
        <authorList>
            <consortium name="WormBaseParasite"/>
        </authorList>
    </citation>
    <scope>IDENTIFICATION</scope>
</reference>
<dbReference type="WBParaSite" id="nRc.2.0.1.t14379-RA">
    <property type="protein sequence ID" value="nRc.2.0.1.t14379-RA"/>
    <property type="gene ID" value="nRc.2.0.1.g14379"/>
</dbReference>
<name>A0A915IKI1_ROMCU</name>
<proteinExistence type="predicted"/>
<evidence type="ECO:0000313" key="2">
    <source>
        <dbReference type="WBParaSite" id="nRc.2.0.1.t14379-RA"/>
    </source>
</evidence>
<organism evidence="1 2">
    <name type="scientific">Romanomermis culicivorax</name>
    <name type="common">Nematode worm</name>
    <dbReference type="NCBI Taxonomy" id="13658"/>
    <lineage>
        <taxon>Eukaryota</taxon>
        <taxon>Metazoa</taxon>
        <taxon>Ecdysozoa</taxon>
        <taxon>Nematoda</taxon>
        <taxon>Enoplea</taxon>
        <taxon>Dorylaimia</taxon>
        <taxon>Mermithida</taxon>
        <taxon>Mermithoidea</taxon>
        <taxon>Mermithidae</taxon>
        <taxon>Romanomermis</taxon>
    </lineage>
</organism>
<keyword evidence="1" id="KW-1185">Reference proteome</keyword>